<proteinExistence type="predicted"/>
<organism evidence="8 9">
    <name type="scientific">Acrobeloides nanus</name>
    <dbReference type="NCBI Taxonomy" id="290746"/>
    <lineage>
        <taxon>Eukaryota</taxon>
        <taxon>Metazoa</taxon>
        <taxon>Ecdysozoa</taxon>
        <taxon>Nematoda</taxon>
        <taxon>Chromadorea</taxon>
        <taxon>Rhabditida</taxon>
        <taxon>Tylenchina</taxon>
        <taxon>Cephalobomorpha</taxon>
        <taxon>Cephaloboidea</taxon>
        <taxon>Cephalobidae</taxon>
        <taxon>Acrobeloides</taxon>
    </lineage>
</organism>
<keyword evidence="8" id="KW-1185">Reference proteome</keyword>
<reference evidence="9" key="1">
    <citation type="submission" date="2022-11" db="UniProtKB">
        <authorList>
            <consortium name="WormBaseParasite"/>
        </authorList>
    </citation>
    <scope>IDENTIFICATION</scope>
</reference>
<evidence type="ECO:0000256" key="4">
    <source>
        <dbReference type="ARBA" id="ARBA00023043"/>
    </source>
</evidence>
<evidence type="ECO:0000256" key="5">
    <source>
        <dbReference type="ARBA" id="ARBA00023065"/>
    </source>
</evidence>
<keyword evidence="6" id="KW-0325">Glycoprotein</keyword>
<keyword evidence="4" id="KW-0040">ANK repeat</keyword>
<keyword evidence="5" id="KW-0406">Ion transport</keyword>
<dbReference type="GO" id="GO:0034220">
    <property type="term" value="P:monoatomic ion transmembrane transport"/>
    <property type="evidence" value="ECO:0007669"/>
    <property type="project" value="UniProtKB-KW"/>
</dbReference>
<dbReference type="GO" id="GO:1902495">
    <property type="term" value="C:transmembrane transporter complex"/>
    <property type="evidence" value="ECO:0007669"/>
    <property type="project" value="TreeGrafter"/>
</dbReference>
<name>A0A914BX93_9BILA</name>
<evidence type="ECO:0000313" key="8">
    <source>
        <dbReference type="Proteomes" id="UP000887540"/>
    </source>
</evidence>
<dbReference type="PANTHER" id="PTHR47143">
    <property type="entry name" value="TRANSIENT RECEPTOR POTENTIAL CATION CHANNEL PROTEIN PAINLESS"/>
    <property type="match status" value="1"/>
</dbReference>
<evidence type="ECO:0000256" key="7">
    <source>
        <dbReference type="ARBA" id="ARBA00023303"/>
    </source>
</evidence>
<accession>A0A914BX93</accession>
<dbReference type="InterPro" id="IPR002110">
    <property type="entry name" value="Ankyrin_rpt"/>
</dbReference>
<sequence>MDGPDSVVVHRPSKGIVSLNKVDASNGDVQQKIGKKHSFLHKMLSKILLPGVESRNKMNDTEFIEAIHKLNHFCDIVELILCGLVDYIGEFRNKNHRYTEYDEAGGETEDDIACAFLDRAQYPVFSYLYKESFQFYDKFKHETYSMVYSLNPKDIITEELMNRALFHLKEAEKESILEIKRFYARALTLSICLEKFNFFNTLQNMQISPYFSRSLLLFKKETIEKKLEENYYLETEEKTQLKKWTKQLIDFVDTTSPIIMKHKIMPTVQSNFYILSTNCLYESSNEDWYGKHDTIDLTNFGHCFHKYIKKPAIENVLNKQKALINAMDYRGYTPIFYTTFFDHIESFKGETILIVALKHRAIKCVEFLLNRQNHSHDIDVIKSMVSLADSDQNLPLHILLTFNSIHWVLDKLILDPTFQVLQQWTTPMNLVLGNLDGWIPFQLALVLREKICTPEVQAQIVERCLKIVTADKYSDEIVEKMLLSGIDVTKKYVAVDLYTTMNKIWENNNAMHLAAASKNSYRLLILLLKYAAKHKISRCIQDQENDSKMKPIDVAVRHASIETIKLLLKHFVFYNYNYRDIFSDVEQIDIKCDCYKYKKRARFPSGQLLEILSRPYPIKEEILKIMLETVYIPLDYNSYDSEKTAFDQAAENLNRECIQMFLDHKDWRNVMIRRTFHKESNSPFIAILQSMPEFLPKIFDKCIVRCEECKDTVYDFSLFEDMFVTKRPYLRATKGGISCSPFYGIYQKPHWLPVYNLCIEHVANEINIKNTPRICDFCIQRNQCSMCDKNAIEWDPSKILNDHQKEYLNTEQRESLAKAEFEYIPTHRDKSRCGELRQNHEIAYVPYRENALKKLAESARENETPLFSTILDHELCSSYVNYKWNKFSSWIYYFLVVGCNLIHAGYLTVTNYTIGPIYEQNETTTKVKDGAEGICLFDVGLM</sequence>
<keyword evidence="1" id="KW-0813">Transport</keyword>
<keyword evidence="3" id="KW-0677">Repeat</keyword>
<dbReference type="InterPro" id="IPR036770">
    <property type="entry name" value="Ankyrin_rpt-contain_sf"/>
</dbReference>
<evidence type="ECO:0000256" key="1">
    <source>
        <dbReference type="ARBA" id="ARBA00022448"/>
    </source>
</evidence>
<dbReference type="SMART" id="SM00248">
    <property type="entry name" value="ANK"/>
    <property type="match status" value="4"/>
</dbReference>
<protein>
    <submittedName>
        <fullName evidence="9">Ankyrin repeat protein</fullName>
    </submittedName>
</protein>
<evidence type="ECO:0000256" key="2">
    <source>
        <dbReference type="ARBA" id="ARBA00022606"/>
    </source>
</evidence>
<keyword evidence="7" id="KW-0407">Ion channel</keyword>
<dbReference type="AlphaFoldDB" id="A0A914BX93"/>
<dbReference type="PANTHER" id="PTHR47143:SF1">
    <property type="entry name" value="ION_TRANS DOMAIN-CONTAINING PROTEIN"/>
    <property type="match status" value="1"/>
</dbReference>
<dbReference type="InterPro" id="IPR052076">
    <property type="entry name" value="TRP_cation_channel"/>
</dbReference>
<keyword evidence="2" id="KW-0716">Sensory transduction</keyword>
<evidence type="ECO:0000256" key="3">
    <source>
        <dbReference type="ARBA" id="ARBA00022737"/>
    </source>
</evidence>
<dbReference type="Proteomes" id="UP000887540">
    <property type="component" value="Unplaced"/>
</dbReference>
<dbReference type="Gene3D" id="1.25.40.20">
    <property type="entry name" value="Ankyrin repeat-containing domain"/>
    <property type="match status" value="2"/>
</dbReference>
<dbReference type="GO" id="GO:0022857">
    <property type="term" value="F:transmembrane transporter activity"/>
    <property type="evidence" value="ECO:0007669"/>
    <property type="project" value="TreeGrafter"/>
</dbReference>
<evidence type="ECO:0000313" key="9">
    <source>
        <dbReference type="WBParaSite" id="ACRNAN_Path_1208.g4693.t1"/>
    </source>
</evidence>
<evidence type="ECO:0000256" key="6">
    <source>
        <dbReference type="ARBA" id="ARBA00023180"/>
    </source>
</evidence>
<dbReference type="WBParaSite" id="ACRNAN_Path_1208.g4693.t1">
    <property type="protein sequence ID" value="ACRNAN_Path_1208.g4693.t1"/>
    <property type="gene ID" value="ACRNAN_Path_1208.g4693"/>
</dbReference>
<dbReference type="SUPFAM" id="SSF48403">
    <property type="entry name" value="Ankyrin repeat"/>
    <property type="match status" value="1"/>
</dbReference>